<protein>
    <submittedName>
        <fullName evidence="1">Uncharacterized protein</fullName>
    </submittedName>
</protein>
<reference evidence="4" key="1">
    <citation type="journal article" date="2020" name="Genome Biol.">
        <title>Gamete binning: chromosome-level and haplotype-resolved genome assembly enabled by high-throughput single-cell sequencing of gamete genomes.</title>
        <authorList>
            <person name="Campoy J.A."/>
            <person name="Sun H."/>
            <person name="Goel M."/>
            <person name="Jiao W.-B."/>
            <person name="Folz-Donahue K."/>
            <person name="Wang N."/>
            <person name="Rubio M."/>
            <person name="Liu C."/>
            <person name="Kukat C."/>
            <person name="Ruiz D."/>
            <person name="Huettel B."/>
            <person name="Schneeberger K."/>
        </authorList>
    </citation>
    <scope>NUCLEOTIDE SEQUENCE [LARGE SCALE GENOMIC DNA]</scope>
    <source>
        <strain evidence="4">cv. Rojo Pasion</strain>
    </source>
</reference>
<evidence type="ECO:0000313" key="2">
    <source>
        <dbReference type="EMBL" id="CAB4306016.1"/>
    </source>
</evidence>
<keyword evidence="4" id="KW-1185">Reference proteome</keyword>
<dbReference type="Proteomes" id="UP000507222">
    <property type="component" value="Unassembled WGS sequence"/>
</dbReference>
<proteinExistence type="predicted"/>
<reference evidence="1 3" key="2">
    <citation type="submission" date="2020-05" db="EMBL/GenBank/DDBJ databases">
        <authorList>
            <person name="Campoy J."/>
            <person name="Schneeberger K."/>
            <person name="Spophaly S."/>
        </authorList>
    </citation>
    <scope>NUCLEOTIDE SEQUENCE [LARGE SCALE GENOMIC DNA]</scope>
    <source>
        <strain evidence="1">PruArmRojPasFocal</strain>
    </source>
</reference>
<organism evidence="1 3">
    <name type="scientific">Prunus armeniaca</name>
    <name type="common">Apricot</name>
    <name type="synonym">Armeniaca vulgaris</name>
    <dbReference type="NCBI Taxonomy" id="36596"/>
    <lineage>
        <taxon>Eukaryota</taxon>
        <taxon>Viridiplantae</taxon>
        <taxon>Streptophyta</taxon>
        <taxon>Embryophyta</taxon>
        <taxon>Tracheophyta</taxon>
        <taxon>Spermatophyta</taxon>
        <taxon>Magnoliopsida</taxon>
        <taxon>eudicotyledons</taxon>
        <taxon>Gunneridae</taxon>
        <taxon>Pentapetalae</taxon>
        <taxon>rosids</taxon>
        <taxon>fabids</taxon>
        <taxon>Rosales</taxon>
        <taxon>Rosaceae</taxon>
        <taxon>Amygdaloideae</taxon>
        <taxon>Amygdaleae</taxon>
        <taxon>Prunus</taxon>
    </lineage>
</organism>
<name>A0A6J5UIU6_PRUAR</name>
<sequence length="71" mass="7982">MLAKQREKLRLVKHFQNNEGGYKLKNLASLMRGGRDCYSTSSTALVQSRRELAFSKSISLIAFTLCGCLNQ</sequence>
<dbReference type="Proteomes" id="UP000507245">
    <property type="component" value="Unassembled WGS sequence"/>
</dbReference>
<dbReference type="AlphaFoldDB" id="A0A6J5UIU6"/>
<gene>
    <name evidence="1" type="ORF">CURHAP_LOCUS24554</name>
    <name evidence="2" type="ORF">ORAREDHAP_LOCUS24128</name>
</gene>
<accession>A0A6J5UIU6</accession>
<evidence type="ECO:0000313" key="4">
    <source>
        <dbReference type="Proteomes" id="UP000507245"/>
    </source>
</evidence>
<evidence type="ECO:0000313" key="3">
    <source>
        <dbReference type="Proteomes" id="UP000507222"/>
    </source>
</evidence>
<dbReference type="EMBL" id="CAEKDK010000004">
    <property type="protein sequence ID" value="CAB4275627.1"/>
    <property type="molecule type" value="Genomic_DNA"/>
</dbReference>
<dbReference type="EMBL" id="CAEKKB010000004">
    <property type="protein sequence ID" value="CAB4306016.1"/>
    <property type="molecule type" value="Genomic_DNA"/>
</dbReference>
<evidence type="ECO:0000313" key="1">
    <source>
        <dbReference type="EMBL" id="CAB4275627.1"/>
    </source>
</evidence>